<evidence type="ECO:0000313" key="3">
    <source>
        <dbReference type="Proteomes" id="UP001362999"/>
    </source>
</evidence>
<comment type="caution">
    <text evidence="2">The sequence shown here is derived from an EMBL/GenBank/DDBJ whole genome shotgun (WGS) entry which is preliminary data.</text>
</comment>
<protein>
    <submittedName>
        <fullName evidence="2">Uncharacterized protein</fullName>
    </submittedName>
</protein>
<dbReference type="AlphaFoldDB" id="A0AAV9Z649"/>
<proteinExistence type="predicted"/>
<gene>
    <name evidence="2" type="ORF">R3P38DRAFT_2812695</name>
</gene>
<evidence type="ECO:0000313" key="2">
    <source>
        <dbReference type="EMBL" id="KAK6972150.1"/>
    </source>
</evidence>
<feature type="region of interest" description="Disordered" evidence="1">
    <location>
        <begin position="121"/>
        <end position="230"/>
    </location>
</feature>
<name>A0AAV9Z649_9AGAR</name>
<feature type="compositionally biased region" description="Low complexity" evidence="1">
    <location>
        <begin position="177"/>
        <end position="230"/>
    </location>
</feature>
<dbReference type="Proteomes" id="UP001362999">
    <property type="component" value="Unassembled WGS sequence"/>
</dbReference>
<organism evidence="2 3">
    <name type="scientific">Favolaschia claudopus</name>
    <dbReference type="NCBI Taxonomy" id="2862362"/>
    <lineage>
        <taxon>Eukaryota</taxon>
        <taxon>Fungi</taxon>
        <taxon>Dikarya</taxon>
        <taxon>Basidiomycota</taxon>
        <taxon>Agaricomycotina</taxon>
        <taxon>Agaricomycetes</taxon>
        <taxon>Agaricomycetidae</taxon>
        <taxon>Agaricales</taxon>
        <taxon>Marasmiineae</taxon>
        <taxon>Mycenaceae</taxon>
        <taxon>Favolaschia</taxon>
    </lineage>
</organism>
<evidence type="ECO:0000256" key="1">
    <source>
        <dbReference type="SAM" id="MobiDB-lite"/>
    </source>
</evidence>
<feature type="compositionally biased region" description="Low complexity" evidence="1">
    <location>
        <begin position="130"/>
        <end position="151"/>
    </location>
</feature>
<keyword evidence="3" id="KW-1185">Reference proteome</keyword>
<accession>A0AAV9Z649</accession>
<feature type="region of interest" description="Disordered" evidence="1">
    <location>
        <begin position="270"/>
        <end position="301"/>
    </location>
</feature>
<reference evidence="2 3" key="1">
    <citation type="journal article" date="2024" name="J Genomics">
        <title>Draft genome sequencing and assembly of Favolaschia claudopus CIRM-BRFM 2984 isolated from oak limbs.</title>
        <authorList>
            <person name="Navarro D."/>
            <person name="Drula E."/>
            <person name="Chaduli D."/>
            <person name="Cazenave R."/>
            <person name="Ahrendt S."/>
            <person name="Wang J."/>
            <person name="Lipzen A."/>
            <person name="Daum C."/>
            <person name="Barry K."/>
            <person name="Grigoriev I.V."/>
            <person name="Favel A."/>
            <person name="Rosso M.N."/>
            <person name="Martin F."/>
        </authorList>
    </citation>
    <scope>NUCLEOTIDE SEQUENCE [LARGE SCALE GENOMIC DNA]</scope>
    <source>
        <strain evidence="2 3">CIRM-BRFM 2984</strain>
    </source>
</reference>
<sequence>MGWSLSPLLLPPEVGDNVRVVDHDPQKHYYVLGNAHCGGGVFTSIAKANRETHNFEGFVRKAVDTWAEVEVVWREFHDEHHTDSCPEFTLPPDFIAPTPVYFNGSIRTAIASLLPLVSPSPGTQPAPRLGSPFSPAVPSSVGSPSPLRPSRFPTISPLADLGSTPPPPTLYRSPMYNAYTSPTAPPSSSSRLSNVSDVLSDMSSMSSGVLSDMELPSTTTSPRSSPRTLSAIDLSDDEDEYAGAFGADDDELYEPRLMWAVKGLRYGSWADPRDAGSGGDGARDGRWGAVAPTHPAASGSG</sequence>
<dbReference type="EMBL" id="JAWWNJ010000193">
    <property type="protein sequence ID" value="KAK6972150.1"/>
    <property type="molecule type" value="Genomic_DNA"/>
</dbReference>